<dbReference type="OrthoDB" id="6533650at2759"/>
<proteinExistence type="predicted"/>
<protein>
    <submittedName>
        <fullName evidence="1">Uncharacterized protein</fullName>
    </submittedName>
</protein>
<name>A0A9J6H1M5_HAELO</name>
<keyword evidence="2" id="KW-1185">Reference proteome</keyword>
<accession>A0A9J6H1M5</accession>
<organism evidence="1 2">
    <name type="scientific">Haemaphysalis longicornis</name>
    <name type="common">Bush tick</name>
    <dbReference type="NCBI Taxonomy" id="44386"/>
    <lineage>
        <taxon>Eukaryota</taxon>
        <taxon>Metazoa</taxon>
        <taxon>Ecdysozoa</taxon>
        <taxon>Arthropoda</taxon>
        <taxon>Chelicerata</taxon>
        <taxon>Arachnida</taxon>
        <taxon>Acari</taxon>
        <taxon>Parasitiformes</taxon>
        <taxon>Ixodida</taxon>
        <taxon>Ixodoidea</taxon>
        <taxon>Ixodidae</taxon>
        <taxon>Haemaphysalinae</taxon>
        <taxon>Haemaphysalis</taxon>
    </lineage>
</organism>
<evidence type="ECO:0000313" key="2">
    <source>
        <dbReference type="Proteomes" id="UP000821853"/>
    </source>
</evidence>
<dbReference type="Proteomes" id="UP000821853">
    <property type="component" value="Chromosome 9"/>
</dbReference>
<dbReference type="EMBL" id="JABSTR010000011">
    <property type="protein sequence ID" value="KAH9381219.1"/>
    <property type="molecule type" value="Genomic_DNA"/>
</dbReference>
<dbReference type="VEuPathDB" id="VectorBase:HLOH_060575"/>
<gene>
    <name evidence="1" type="ORF">HPB48_019858</name>
</gene>
<comment type="caution">
    <text evidence="1">The sequence shown here is derived from an EMBL/GenBank/DDBJ whole genome shotgun (WGS) entry which is preliminary data.</text>
</comment>
<evidence type="ECO:0000313" key="1">
    <source>
        <dbReference type="EMBL" id="KAH9381219.1"/>
    </source>
</evidence>
<reference evidence="1 2" key="1">
    <citation type="journal article" date="2020" name="Cell">
        <title>Large-Scale Comparative Analyses of Tick Genomes Elucidate Their Genetic Diversity and Vector Capacities.</title>
        <authorList>
            <consortium name="Tick Genome and Microbiome Consortium (TIGMIC)"/>
            <person name="Jia N."/>
            <person name="Wang J."/>
            <person name="Shi W."/>
            <person name="Du L."/>
            <person name="Sun Y."/>
            <person name="Zhan W."/>
            <person name="Jiang J.F."/>
            <person name="Wang Q."/>
            <person name="Zhang B."/>
            <person name="Ji P."/>
            <person name="Bell-Sakyi L."/>
            <person name="Cui X.M."/>
            <person name="Yuan T.T."/>
            <person name="Jiang B.G."/>
            <person name="Yang W.F."/>
            <person name="Lam T.T."/>
            <person name="Chang Q.C."/>
            <person name="Ding S.J."/>
            <person name="Wang X.J."/>
            <person name="Zhu J.G."/>
            <person name="Ruan X.D."/>
            <person name="Zhao L."/>
            <person name="Wei J.T."/>
            <person name="Ye R.Z."/>
            <person name="Que T.C."/>
            <person name="Du C.H."/>
            <person name="Zhou Y.H."/>
            <person name="Cheng J.X."/>
            <person name="Dai P.F."/>
            <person name="Guo W.B."/>
            <person name="Han X.H."/>
            <person name="Huang E.J."/>
            <person name="Li L.F."/>
            <person name="Wei W."/>
            <person name="Gao Y.C."/>
            <person name="Liu J.Z."/>
            <person name="Shao H.Z."/>
            <person name="Wang X."/>
            <person name="Wang C.C."/>
            <person name="Yang T.C."/>
            <person name="Huo Q.B."/>
            <person name="Li W."/>
            <person name="Chen H.Y."/>
            <person name="Chen S.E."/>
            <person name="Zhou L.G."/>
            <person name="Ni X.B."/>
            <person name="Tian J.H."/>
            <person name="Sheng Y."/>
            <person name="Liu T."/>
            <person name="Pan Y.S."/>
            <person name="Xia L.Y."/>
            <person name="Li J."/>
            <person name="Zhao F."/>
            <person name="Cao W.C."/>
        </authorList>
    </citation>
    <scope>NUCLEOTIDE SEQUENCE [LARGE SCALE GENOMIC DNA]</scope>
    <source>
        <strain evidence="1">HaeL-2018</strain>
    </source>
</reference>
<sequence>MHPEHNRERRLARAKTLIDLHARDNGAVYVDAAHLQHNMYVAATMHASTGVLQSAAGVRVSTIAQAEEVAITLVITDPHPCPVYVCPEVYATDIFRLCQEARATLVHLLWNCQPPTSTTTTFPPQLEAAMRSEDYETQVRATTLLNNALDQQRPARRPRGDYP</sequence>
<dbReference type="AlphaFoldDB" id="A0A9J6H1M5"/>